<evidence type="ECO:0000256" key="1">
    <source>
        <dbReference type="SAM" id="MobiDB-lite"/>
    </source>
</evidence>
<protein>
    <submittedName>
        <fullName evidence="3">Copper amine oxidase N-terminal domain-containing protein</fullName>
    </submittedName>
</protein>
<dbReference type="SUPFAM" id="SSF55383">
    <property type="entry name" value="Copper amine oxidase, domain N"/>
    <property type="match status" value="1"/>
</dbReference>
<dbReference type="AlphaFoldDB" id="A0A4R5KX43"/>
<sequence>MSNGVIILEKFGRMGLVLRKINVLLFVLLLLNVLPTSVFAETEIPIKVLLNGKQIQFTEQPIIRDGTTLVQFRPIFENLGFTVKFFDHGFGKTVTGYRANDDLQILLNIGDNKANVRNKVVNLEVAPQIINESTFVPLRFIAESSGSEVVWNSDDRSIQISTPQEKDNNKEEKGTNKDSNNQMFNLSDDSIKEAIREGENGLDNFTKIEKQYKLKILENKLTVKEPSITVTTPYLNIVMFSYLKSSDYKTFTFEEAKKIASVTELGVSINAFGEDMKFTQNVNVVIKQGSKIIQPKYILGNDKLANFTATWPKSPAFKSTIMGYFSLDELDLSKEAELIYLHNGKENSATYKLEFSKYK</sequence>
<reference evidence="3 4" key="1">
    <citation type="submission" date="2019-03" db="EMBL/GenBank/DDBJ databases">
        <title>This is whole genome sequence of Paenibacillus sp MS74 strain.</title>
        <authorList>
            <person name="Trinh H.N."/>
        </authorList>
    </citation>
    <scope>NUCLEOTIDE SEQUENCE [LARGE SCALE GENOMIC DNA]</scope>
    <source>
        <strain evidence="3 4">MS74</strain>
    </source>
</reference>
<accession>A0A4R5KX43</accession>
<evidence type="ECO:0000313" key="4">
    <source>
        <dbReference type="Proteomes" id="UP000295636"/>
    </source>
</evidence>
<evidence type="ECO:0000313" key="3">
    <source>
        <dbReference type="EMBL" id="TDG00143.1"/>
    </source>
</evidence>
<dbReference type="InterPro" id="IPR012854">
    <property type="entry name" value="Cu_amine_oxidase-like_N"/>
</dbReference>
<gene>
    <name evidence="3" type="ORF">E1757_00380</name>
</gene>
<feature type="compositionally biased region" description="Basic and acidic residues" evidence="1">
    <location>
        <begin position="164"/>
        <end position="176"/>
    </location>
</feature>
<name>A0A4R5KX43_9BACL</name>
<dbReference type="Pfam" id="PF07833">
    <property type="entry name" value="Cu_amine_oxidN1"/>
    <property type="match status" value="1"/>
</dbReference>
<dbReference type="OrthoDB" id="9769314at2"/>
<dbReference type="Gene3D" id="3.30.457.10">
    <property type="entry name" value="Copper amine oxidase-like, N-terminal domain"/>
    <property type="match status" value="1"/>
</dbReference>
<comment type="caution">
    <text evidence="3">The sequence shown here is derived from an EMBL/GenBank/DDBJ whole genome shotgun (WGS) entry which is preliminary data.</text>
</comment>
<feature type="region of interest" description="Disordered" evidence="1">
    <location>
        <begin position="158"/>
        <end position="184"/>
    </location>
</feature>
<proteinExistence type="predicted"/>
<keyword evidence="4" id="KW-1185">Reference proteome</keyword>
<organism evidence="3 4">
    <name type="scientific">Paenibacillus piri</name>
    <dbReference type="NCBI Taxonomy" id="2547395"/>
    <lineage>
        <taxon>Bacteria</taxon>
        <taxon>Bacillati</taxon>
        <taxon>Bacillota</taxon>
        <taxon>Bacilli</taxon>
        <taxon>Bacillales</taxon>
        <taxon>Paenibacillaceae</taxon>
        <taxon>Paenibacillus</taxon>
    </lineage>
</organism>
<dbReference type="Proteomes" id="UP000295636">
    <property type="component" value="Unassembled WGS sequence"/>
</dbReference>
<feature type="domain" description="Copper amine oxidase-like N-terminal" evidence="2">
    <location>
        <begin position="50"/>
        <end position="160"/>
    </location>
</feature>
<dbReference type="EMBL" id="SMRT01000001">
    <property type="protein sequence ID" value="TDG00143.1"/>
    <property type="molecule type" value="Genomic_DNA"/>
</dbReference>
<evidence type="ECO:0000259" key="2">
    <source>
        <dbReference type="Pfam" id="PF07833"/>
    </source>
</evidence>
<dbReference type="InterPro" id="IPR036582">
    <property type="entry name" value="Mao_N_sf"/>
</dbReference>